<dbReference type="Gene3D" id="3.30.40.220">
    <property type="match status" value="1"/>
</dbReference>
<evidence type="ECO:0000313" key="1">
    <source>
        <dbReference type="EMBL" id="GAH86310.1"/>
    </source>
</evidence>
<evidence type="ECO:0008006" key="2">
    <source>
        <dbReference type="Google" id="ProtNLM"/>
    </source>
</evidence>
<name>X1JY37_9ZZZZ</name>
<reference evidence="1" key="1">
    <citation type="journal article" date="2014" name="Front. Microbiol.">
        <title>High frequency of phylogenetically diverse reductive dehalogenase-homologous genes in deep subseafloor sedimentary metagenomes.</title>
        <authorList>
            <person name="Kawai M."/>
            <person name="Futagami T."/>
            <person name="Toyoda A."/>
            <person name="Takaki Y."/>
            <person name="Nishi S."/>
            <person name="Hori S."/>
            <person name="Arai W."/>
            <person name="Tsubouchi T."/>
            <person name="Morono Y."/>
            <person name="Uchiyama I."/>
            <person name="Ito T."/>
            <person name="Fujiyama A."/>
            <person name="Inagaki F."/>
            <person name="Takami H."/>
        </authorList>
    </citation>
    <scope>NUCLEOTIDE SEQUENCE</scope>
    <source>
        <strain evidence="1">Expedition CK06-06</strain>
    </source>
</reference>
<dbReference type="AlphaFoldDB" id="X1JY37"/>
<accession>X1JY37</accession>
<gene>
    <name evidence="1" type="ORF">S03H2_63612</name>
</gene>
<sequence length="41" mass="4667">KGYTEENCVLSCAICNNAKSDKFTDEEFTKLGRVIREIMPL</sequence>
<protein>
    <recommendedName>
        <fullName evidence="2">HNH domain-containing protein</fullName>
    </recommendedName>
</protein>
<organism evidence="1">
    <name type="scientific">marine sediment metagenome</name>
    <dbReference type="NCBI Taxonomy" id="412755"/>
    <lineage>
        <taxon>unclassified sequences</taxon>
        <taxon>metagenomes</taxon>
        <taxon>ecological metagenomes</taxon>
    </lineage>
</organism>
<feature type="non-terminal residue" evidence="1">
    <location>
        <position position="1"/>
    </location>
</feature>
<comment type="caution">
    <text evidence="1">The sequence shown here is derived from an EMBL/GenBank/DDBJ whole genome shotgun (WGS) entry which is preliminary data.</text>
</comment>
<dbReference type="EMBL" id="BARU01041237">
    <property type="protein sequence ID" value="GAH86310.1"/>
    <property type="molecule type" value="Genomic_DNA"/>
</dbReference>
<proteinExistence type="predicted"/>